<dbReference type="Proteomes" id="UP000007800">
    <property type="component" value="Unassembled WGS sequence"/>
</dbReference>
<reference evidence="1 2" key="1">
    <citation type="submission" date="2008-07" db="EMBL/GenBank/DDBJ databases">
        <authorList>
            <person name="El-Sayed N."/>
            <person name="Caler E."/>
            <person name="Inman J."/>
            <person name="Amedeo P."/>
            <person name="Hass B."/>
            <person name="Wortman J."/>
        </authorList>
    </citation>
    <scope>NUCLEOTIDE SEQUENCE [LARGE SCALE GENOMIC DNA]</scope>
    <source>
        <strain evidence="2">ATCC 50983 / TXsc</strain>
    </source>
</reference>
<evidence type="ECO:0000313" key="2">
    <source>
        <dbReference type="Proteomes" id="UP000007800"/>
    </source>
</evidence>
<keyword evidence="2" id="KW-1185">Reference proteome</keyword>
<dbReference type="InParanoid" id="C5K4T4"/>
<proteinExistence type="predicted"/>
<evidence type="ECO:0000313" key="1">
    <source>
        <dbReference type="EMBL" id="EER20356.1"/>
    </source>
</evidence>
<organism evidence="2">
    <name type="scientific">Perkinsus marinus (strain ATCC 50983 / TXsc)</name>
    <dbReference type="NCBI Taxonomy" id="423536"/>
    <lineage>
        <taxon>Eukaryota</taxon>
        <taxon>Sar</taxon>
        <taxon>Alveolata</taxon>
        <taxon>Perkinsozoa</taxon>
        <taxon>Perkinsea</taxon>
        <taxon>Perkinsida</taxon>
        <taxon>Perkinsidae</taxon>
        <taxon>Perkinsus</taxon>
    </lineage>
</organism>
<dbReference type="GeneID" id="9053909"/>
<sequence length="201" mass="21522">MSLPILDSISSIGDSADDTSVPGLGTYISRILDERSYTGEFRGPNVQTWKVGRVVHVLGSPPNTDALADVTGYRNYVVASDKCVTIRLGRSVEGLHNVVQSSSAVGVEVSADVGRISAIVTRYNLRAPIEPGVAIERLPSTGESKLSAETVTRQFGLVSESNTGYLWTGVGLNYLTCIMGNGEANLGLEWRAILPEPLDQR</sequence>
<accession>C5K4T4</accession>
<dbReference type="RefSeq" id="XP_002788560.1">
    <property type="nucleotide sequence ID" value="XM_002788514.1"/>
</dbReference>
<name>C5K4T4_PERM5</name>
<dbReference type="AlphaFoldDB" id="C5K4T4"/>
<dbReference type="EMBL" id="GG670562">
    <property type="protein sequence ID" value="EER20356.1"/>
    <property type="molecule type" value="Genomic_DNA"/>
</dbReference>
<gene>
    <name evidence="1" type="ORF">Pmar_PMAR010091</name>
</gene>
<protein>
    <submittedName>
        <fullName evidence="1">Uncharacterized protein</fullName>
    </submittedName>
</protein>